<reference evidence="1 2" key="1">
    <citation type="submission" date="2020-12" db="EMBL/GenBank/DDBJ databases">
        <title>YIM B01967 draft genome.</title>
        <authorList>
            <person name="Yan X."/>
        </authorList>
    </citation>
    <scope>NUCLEOTIDE SEQUENCE [LARGE SCALE GENOMIC DNA]</scope>
    <source>
        <strain evidence="1 2">YIM B01967</strain>
    </source>
</reference>
<gene>
    <name evidence="1" type="ORF">JFL43_07185</name>
</gene>
<dbReference type="Proteomes" id="UP000618943">
    <property type="component" value="Unassembled WGS sequence"/>
</dbReference>
<name>A0ABS1H5G6_9BACL</name>
<sequence length="75" mass="8491">MRKDKGNMFAGSEIEHSETAEHAAIRAAFKELSVHVKLKNLITTVSFNGTQFYYSAQIIGGKFGTSWRRIHKFSN</sequence>
<dbReference type="RefSeq" id="WP_200748468.1">
    <property type="nucleotide sequence ID" value="NZ_JAEOAH010000006.1"/>
</dbReference>
<accession>A0ABS1H5G6</accession>
<keyword evidence="2" id="KW-1185">Reference proteome</keyword>
<dbReference type="InterPro" id="IPR015797">
    <property type="entry name" value="NUDIX_hydrolase-like_dom_sf"/>
</dbReference>
<dbReference type="SUPFAM" id="SSF55811">
    <property type="entry name" value="Nudix"/>
    <property type="match status" value="1"/>
</dbReference>
<evidence type="ECO:0000313" key="1">
    <source>
        <dbReference type="EMBL" id="MBK3494641.1"/>
    </source>
</evidence>
<dbReference type="EMBL" id="JAEOAH010000006">
    <property type="protein sequence ID" value="MBK3494641.1"/>
    <property type="molecule type" value="Genomic_DNA"/>
</dbReference>
<organism evidence="1 2">
    <name type="scientific">Viridibacillus soli</name>
    <dbReference type="NCBI Taxonomy" id="2798301"/>
    <lineage>
        <taxon>Bacteria</taxon>
        <taxon>Bacillati</taxon>
        <taxon>Bacillota</taxon>
        <taxon>Bacilli</taxon>
        <taxon>Bacillales</taxon>
        <taxon>Caryophanaceae</taxon>
        <taxon>Viridibacillus</taxon>
    </lineage>
</organism>
<protein>
    <submittedName>
        <fullName evidence="1">Uncharacterized protein</fullName>
    </submittedName>
</protein>
<evidence type="ECO:0000313" key="2">
    <source>
        <dbReference type="Proteomes" id="UP000618943"/>
    </source>
</evidence>
<proteinExistence type="predicted"/>
<comment type="caution">
    <text evidence="1">The sequence shown here is derived from an EMBL/GenBank/DDBJ whole genome shotgun (WGS) entry which is preliminary data.</text>
</comment>